<dbReference type="PANTHER" id="PTHR35024">
    <property type="entry name" value="HYPOTHETICAL CYTOSOLIC PROTEIN"/>
    <property type="match status" value="1"/>
</dbReference>
<evidence type="ECO:0000313" key="2">
    <source>
        <dbReference type="EMBL" id="PJA47629.1"/>
    </source>
</evidence>
<evidence type="ECO:0008006" key="4">
    <source>
        <dbReference type="Google" id="ProtNLM"/>
    </source>
</evidence>
<dbReference type="EMBL" id="PFWS01000008">
    <property type="protein sequence ID" value="PJA47629.1"/>
    <property type="molecule type" value="Genomic_DNA"/>
</dbReference>
<dbReference type="AlphaFoldDB" id="A0A2M7XI87"/>
<dbReference type="InterPro" id="IPR007607">
    <property type="entry name" value="BacA/B"/>
</dbReference>
<protein>
    <recommendedName>
        <fullName evidence="4">Cell shape determination protein CcmA</fullName>
    </recommendedName>
</protein>
<proteinExistence type="inferred from homology"/>
<evidence type="ECO:0000313" key="3">
    <source>
        <dbReference type="Proteomes" id="UP000229749"/>
    </source>
</evidence>
<comment type="similarity">
    <text evidence="1">Belongs to the bactofilin family.</text>
</comment>
<name>A0A2M7XI87_9BACT</name>
<comment type="caution">
    <text evidence="2">The sequence shown here is derived from an EMBL/GenBank/DDBJ whole genome shotgun (WGS) entry which is preliminary data.</text>
</comment>
<organism evidence="2 3">
    <name type="scientific">Candidatus Uhrbacteria bacterium CG_4_9_14_3_um_filter_36_7</name>
    <dbReference type="NCBI Taxonomy" id="1975033"/>
    <lineage>
        <taxon>Bacteria</taxon>
        <taxon>Candidatus Uhriibacteriota</taxon>
    </lineage>
</organism>
<dbReference type="PANTHER" id="PTHR35024:SF4">
    <property type="entry name" value="POLYMER-FORMING CYTOSKELETAL PROTEIN"/>
    <property type="match status" value="1"/>
</dbReference>
<evidence type="ECO:0000256" key="1">
    <source>
        <dbReference type="ARBA" id="ARBA00044755"/>
    </source>
</evidence>
<accession>A0A2M7XI87</accession>
<reference evidence="3" key="1">
    <citation type="submission" date="2017-09" db="EMBL/GenBank/DDBJ databases">
        <title>Depth-based differentiation of microbial function through sediment-hosted aquifers and enrichment of novel symbionts in the deep terrestrial subsurface.</title>
        <authorList>
            <person name="Probst A.J."/>
            <person name="Ladd B."/>
            <person name="Jarett J.K."/>
            <person name="Geller-Mcgrath D.E."/>
            <person name="Sieber C.M.K."/>
            <person name="Emerson J.B."/>
            <person name="Anantharaman K."/>
            <person name="Thomas B.C."/>
            <person name="Malmstrom R."/>
            <person name="Stieglmeier M."/>
            <person name="Klingl A."/>
            <person name="Woyke T."/>
            <person name="Ryan C.M."/>
            <person name="Banfield J.F."/>
        </authorList>
    </citation>
    <scope>NUCLEOTIDE SEQUENCE [LARGE SCALE GENOMIC DNA]</scope>
</reference>
<sequence length="140" mass="15214">MFKHQDEKLSTSARGGGKETVIADGVRVEGDFVSEGDMLIEGEVTGNIETRQNLRVGETAEIHANIKAKNAVIAGKVFGNLCIEETLELVDTSQIHGDIETDRFSVALGALLNGQVIMKKNLMKSSKDEPVDPQEEFLEA</sequence>
<dbReference type="Pfam" id="PF04519">
    <property type="entry name" value="Bactofilin"/>
    <property type="match status" value="1"/>
</dbReference>
<dbReference type="Proteomes" id="UP000229749">
    <property type="component" value="Unassembled WGS sequence"/>
</dbReference>
<gene>
    <name evidence="2" type="ORF">CO172_00610</name>
</gene>